<dbReference type="Proteomes" id="UP001558652">
    <property type="component" value="Unassembled WGS sequence"/>
</dbReference>
<feature type="domain" description="PARP-type" evidence="34">
    <location>
        <begin position="120"/>
        <end position="209"/>
    </location>
</feature>
<comment type="subcellular location">
    <subcellularLocation>
        <location evidence="1">Chromosome</location>
    </subcellularLocation>
    <subcellularLocation>
        <location evidence="2">Cytoplasm</location>
        <location evidence="2">Cytosol</location>
    </subcellularLocation>
    <subcellularLocation>
        <location evidence="3">Nucleus</location>
        <location evidence="3">Nucleolus</location>
    </subcellularLocation>
</comment>
<dbReference type="InterPro" id="IPR008288">
    <property type="entry name" value="PARP"/>
</dbReference>
<evidence type="ECO:0000256" key="25">
    <source>
        <dbReference type="ARBA" id="ARBA00024164"/>
    </source>
</evidence>
<dbReference type="Pfam" id="PF16589">
    <property type="entry name" value="BRCT_2"/>
    <property type="match status" value="1"/>
</dbReference>
<evidence type="ECO:0000256" key="33">
    <source>
        <dbReference type="SAM" id="MobiDB-lite"/>
    </source>
</evidence>
<dbReference type="Gene3D" id="3.30.1740.10">
    <property type="entry name" value="Zinc finger, PARP-type"/>
    <property type="match status" value="2"/>
</dbReference>
<dbReference type="InterPro" id="IPR012317">
    <property type="entry name" value="Poly(ADP-ribose)pol_cat_dom"/>
</dbReference>
<evidence type="ECO:0000256" key="13">
    <source>
        <dbReference type="ARBA" id="ARBA00022723"/>
    </source>
</evidence>
<dbReference type="GO" id="GO:0016779">
    <property type="term" value="F:nucleotidyltransferase activity"/>
    <property type="evidence" value="ECO:0007669"/>
    <property type="project" value="UniProtKB-KW"/>
</dbReference>
<dbReference type="PROSITE" id="PS00347">
    <property type="entry name" value="ZF_PARP_1"/>
    <property type="match status" value="1"/>
</dbReference>
<dbReference type="FunFam" id="3.40.50.10190:FF:000051">
    <property type="entry name" value="Poly [ADP-ribose] polymerase"/>
    <property type="match status" value="1"/>
</dbReference>
<evidence type="ECO:0000256" key="5">
    <source>
        <dbReference type="ARBA" id="ARBA00022454"/>
    </source>
</evidence>
<dbReference type="AlphaFoldDB" id="A0ABD0YG19"/>
<evidence type="ECO:0000259" key="37">
    <source>
        <dbReference type="PROSITE" id="PS51060"/>
    </source>
</evidence>
<dbReference type="Pfam" id="PF00644">
    <property type="entry name" value="PARP"/>
    <property type="match status" value="1"/>
</dbReference>
<dbReference type="GO" id="GO:0005730">
    <property type="term" value="C:nucleolus"/>
    <property type="evidence" value="ECO:0007669"/>
    <property type="project" value="UniProtKB-SubCell"/>
</dbReference>
<keyword evidence="16" id="KW-0863">Zinc-finger</keyword>
<dbReference type="Gene3D" id="3.40.50.10190">
    <property type="entry name" value="BRCT domain"/>
    <property type="match status" value="1"/>
</dbReference>
<evidence type="ECO:0000256" key="18">
    <source>
        <dbReference type="ARBA" id="ARBA00022859"/>
    </source>
</evidence>
<keyword evidence="14" id="KW-0677">Repeat</keyword>
<dbReference type="PROSITE" id="PS51060">
    <property type="entry name" value="PARP_ALPHA_HD"/>
    <property type="match status" value="1"/>
</dbReference>
<comment type="catalytic activity">
    <reaction evidence="28">
        <text>L-histidyl-[protein] + NAD(+) = N(tele)-(ADP-D-ribosyl)-L-histidyl-[protein] + nicotinamide + H(+)</text>
        <dbReference type="Rhea" id="RHEA:72071"/>
        <dbReference type="Rhea" id="RHEA-COMP:9745"/>
        <dbReference type="Rhea" id="RHEA-COMP:18085"/>
        <dbReference type="ChEBI" id="CHEBI:15378"/>
        <dbReference type="ChEBI" id="CHEBI:17154"/>
        <dbReference type="ChEBI" id="CHEBI:29979"/>
        <dbReference type="ChEBI" id="CHEBI:57540"/>
        <dbReference type="ChEBI" id="CHEBI:191398"/>
    </reaction>
    <physiologicalReaction direction="left-to-right" evidence="28">
        <dbReference type="Rhea" id="RHEA:72072"/>
    </physiologicalReaction>
</comment>
<evidence type="ECO:0000256" key="6">
    <source>
        <dbReference type="ARBA" id="ARBA00022490"/>
    </source>
</evidence>
<evidence type="ECO:0000313" key="39">
    <source>
        <dbReference type="EMBL" id="KAL1117298.1"/>
    </source>
</evidence>
<dbReference type="InterPro" id="IPR036930">
    <property type="entry name" value="WGR_dom_sf"/>
</dbReference>
<dbReference type="Gene3D" id="3.90.228.10">
    <property type="match status" value="1"/>
</dbReference>
<dbReference type="CDD" id="cd08001">
    <property type="entry name" value="WGR_PARP1_like"/>
    <property type="match status" value="1"/>
</dbReference>
<keyword evidence="13 32" id="KW-0479">Metal-binding</keyword>
<keyword evidence="10 32" id="KW-0328">Glycosyltransferase</keyword>
<evidence type="ECO:0000256" key="22">
    <source>
        <dbReference type="ARBA" id="ARBA00023163"/>
    </source>
</evidence>
<feature type="domain" description="PARP-type" evidence="34">
    <location>
        <begin position="8"/>
        <end position="90"/>
    </location>
</feature>
<comment type="catalytic activity">
    <reaction evidence="25">
        <text>L-aspartyl-[protein] + NAD(+) = 4-O-(ADP-D-ribosyl)-L-aspartyl-[protein] + nicotinamide</text>
        <dbReference type="Rhea" id="RHEA:54424"/>
        <dbReference type="Rhea" id="RHEA-COMP:9867"/>
        <dbReference type="Rhea" id="RHEA-COMP:13832"/>
        <dbReference type="ChEBI" id="CHEBI:17154"/>
        <dbReference type="ChEBI" id="CHEBI:29961"/>
        <dbReference type="ChEBI" id="CHEBI:57540"/>
        <dbReference type="ChEBI" id="CHEBI:138102"/>
    </reaction>
    <physiologicalReaction direction="left-to-right" evidence="25">
        <dbReference type="Rhea" id="RHEA:54425"/>
    </physiologicalReaction>
</comment>
<evidence type="ECO:0000256" key="27">
    <source>
        <dbReference type="ARBA" id="ARBA00033987"/>
    </source>
</evidence>
<dbReference type="PROSITE" id="PS51977">
    <property type="entry name" value="WGR"/>
    <property type="match status" value="1"/>
</dbReference>
<keyword evidence="18" id="KW-0391">Immunity</keyword>
<keyword evidence="6" id="KW-0963">Cytoplasm</keyword>
<dbReference type="CDD" id="cd01437">
    <property type="entry name" value="parp_like"/>
    <property type="match status" value="1"/>
</dbReference>
<dbReference type="Gene3D" id="1.10.20.130">
    <property type="match status" value="1"/>
</dbReference>
<dbReference type="InterPro" id="IPR036957">
    <property type="entry name" value="Znf_PARP_sf"/>
</dbReference>
<dbReference type="SMART" id="SM01335">
    <property type="entry name" value="PADR1"/>
    <property type="match status" value="1"/>
</dbReference>
<keyword evidence="21 32" id="KW-0238">DNA-binding</keyword>
<evidence type="ECO:0000259" key="38">
    <source>
        <dbReference type="PROSITE" id="PS51977"/>
    </source>
</evidence>
<dbReference type="FunFam" id="3.90.228.10:FF:000002">
    <property type="entry name" value="Poly [ADP-ribose] polymerase"/>
    <property type="match status" value="1"/>
</dbReference>
<dbReference type="CDD" id="cd17747">
    <property type="entry name" value="BRCT_PARP1"/>
    <property type="match status" value="1"/>
</dbReference>
<dbReference type="FunFam" id="1.20.142.10:FF:000001">
    <property type="entry name" value="Poly [ADP-ribose] polymerase"/>
    <property type="match status" value="1"/>
</dbReference>
<dbReference type="GO" id="GO:0003677">
    <property type="term" value="F:DNA binding"/>
    <property type="evidence" value="ECO:0007669"/>
    <property type="project" value="UniProtKB-UniRule"/>
</dbReference>
<evidence type="ECO:0000256" key="23">
    <source>
        <dbReference type="ARBA" id="ARBA00023242"/>
    </source>
</evidence>
<proteinExistence type="inferred from homology"/>
<evidence type="ECO:0000256" key="31">
    <source>
        <dbReference type="ARBA" id="ARBA00071874"/>
    </source>
</evidence>
<dbReference type="Gene3D" id="1.20.142.10">
    <property type="entry name" value="Poly(ADP-ribose) polymerase, regulatory domain"/>
    <property type="match status" value="1"/>
</dbReference>
<dbReference type="Pfam" id="PF00645">
    <property type="entry name" value="zf-PARP"/>
    <property type="match status" value="2"/>
</dbReference>
<comment type="catalytic activity">
    <reaction evidence="24">
        <text>L-glutamyl-[protein] + NAD(+) = 5-O-(ADP-D-ribosyl)-L-glutamyl-[protein] + nicotinamide</text>
        <dbReference type="Rhea" id="RHEA:58224"/>
        <dbReference type="Rhea" id="RHEA-COMP:10208"/>
        <dbReference type="Rhea" id="RHEA-COMP:15089"/>
        <dbReference type="ChEBI" id="CHEBI:17154"/>
        <dbReference type="ChEBI" id="CHEBI:29973"/>
        <dbReference type="ChEBI" id="CHEBI:57540"/>
        <dbReference type="ChEBI" id="CHEBI:142540"/>
    </reaction>
    <physiologicalReaction direction="left-to-right" evidence="24">
        <dbReference type="Rhea" id="RHEA:58225"/>
    </physiologicalReaction>
</comment>
<keyword evidence="7" id="KW-1017">Isopeptide bond</keyword>
<evidence type="ECO:0000256" key="1">
    <source>
        <dbReference type="ARBA" id="ARBA00004286"/>
    </source>
</evidence>
<dbReference type="Pfam" id="PF02877">
    <property type="entry name" value="PARP_reg"/>
    <property type="match status" value="1"/>
</dbReference>
<evidence type="ECO:0000256" key="4">
    <source>
        <dbReference type="ARBA" id="ARBA00012020"/>
    </source>
</evidence>
<dbReference type="InterPro" id="IPR049296">
    <property type="entry name" value="PARP1-like_PADR1_N"/>
</dbReference>
<keyword evidence="15" id="KW-0013">ADP-ribosylation</keyword>
<evidence type="ECO:0000313" key="40">
    <source>
        <dbReference type="Proteomes" id="UP001558652"/>
    </source>
</evidence>
<dbReference type="InterPro" id="IPR001510">
    <property type="entry name" value="Znf_PARP"/>
</dbReference>
<keyword evidence="5" id="KW-0158">Chromosome</keyword>
<evidence type="ECO:0000256" key="19">
    <source>
        <dbReference type="ARBA" id="ARBA00023015"/>
    </source>
</evidence>
<evidence type="ECO:0000256" key="11">
    <source>
        <dbReference type="ARBA" id="ARBA00022679"/>
    </source>
</evidence>
<dbReference type="GO" id="GO:0051287">
    <property type="term" value="F:NAD binding"/>
    <property type="evidence" value="ECO:0007669"/>
    <property type="project" value="UniProtKB-UniRule"/>
</dbReference>
<dbReference type="SUPFAM" id="SSF52113">
    <property type="entry name" value="BRCT domain"/>
    <property type="match status" value="1"/>
</dbReference>
<dbReference type="SUPFAM" id="SSF47587">
    <property type="entry name" value="Domain of poly(ADP-ribose) polymerase"/>
    <property type="match status" value="1"/>
</dbReference>
<dbReference type="Pfam" id="PF05406">
    <property type="entry name" value="WGR"/>
    <property type="match status" value="1"/>
</dbReference>
<evidence type="ECO:0000256" key="28">
    <source>
        <dbReference type="ARBA" id="ARBA00048241"/>
    </source>
</evidence>
<dbReference type="PIRSF" id="PIRSF000489">
    <property type="entry name" value="NAD_ADPRT"/>
    <property type="match status" value="1"/>
</dbReference>
<evidence type="ECO:0000256" key="29">
    <source>
        <dbReference type="ARBA" id="ARBA00048339"/>
    </source>
</evidence>
<dbReference type="EC" id="2.4.2.30" evidence="4 32"/>
<evidence type="ECO:0000256" key="3">
    <source>
        <dbReference type="ARBA" id="ARBA00004604"/>
    </source>
</evidence>
<dbReference type="Pfam" id="PF21728">
    <property type="entry name" value="PADR1_N"/>
    <property type="match status" value="1"/>
</dbReference>
<feature type="region of interest" description="Disordered" evidence="33">
    <location>
        <begin position="204"/>
        <end position="239"/>
    </location>
</feature>
<evidence type="ECO:0000256" key="32">
    <source>
        <dbReference type="PIRNR" id="PIRNR000489"/>
    </source>
</evidence>
<dbReference type="InterPro" id="IPR004102">
    <property type="entry name" value="Poly(ADP-ribose)pol_reg_dom"/>
</dbReference>
<feature type="domain" description="PARP catalytic" evidence="36">
    <location>
        <begin position="777"/>
        <end position="997"/>
    </location>
</feature>
<reference evidence="39 40" key="1">
    <citation type="submission" date="2024-07" db="EMBL/GenBank/DDBJ databases">
        <title>Chromosome-level genome assembly of the water stick insect Ranatra chinensis (Heteroptera: Nepidae).</title>
        <authorList>
            <person name="Liu X."/>
        </authorList>
    </citation>
    <scope>NUCLEOTIDE SEQUENCE [LARGE SCALE GENOMIC DNA]</scope>
    <source>
        <strain evidence="39">Cailab_2021Rc</strain>
        <tissue evidence="39">Muscle</tissue>
    </source>
</reference>
<evidence type="ECO:0000256" key="2">
    <source>
        <dbReference type="ARBA" id="ARBA00004514"/>
    </source>
</evidence>
<dbReference type="GO" id="GO:0008270">
    <property type="term" value="F:zinc ion binding"/>
    <property type="evidence" value="ECO:0007669"/>
    <property type="project" value="UniProtKB-KW"/>
</dbReference>
<dbReference type="SUPFAM" id="SSF142921">
    <property type="entry name" value="WGR domain-like"/>
    <property type="match status" value="1"/>
</dbReference>
<keyword evidence="40" id="KW-1185">Reference proteome</keyword>
<evidence type="ECO:0000256" key="20">
    <source>
        <dbReference type="ARBA" id="ARBA00023027"/>
    </source>
</evidence>
<protein>
    <recommendedName>
        <fullName evidence="31 32">Poly [ADP-ribose] polymerase</fullName>
        <ecNumber evidence="4 32">2.4.2.30</ecNumber>
    </recommendedName>
</protein>
<dbReference type="InterPro" id="IPR036420">
    <property type="entry name" value="BRCT_dom_sf"/>
</dbReference>
<dbReference type="InterPro" id="IPR012982">
    <property type="entry name" value="PARP1-like_PADR1_Zn_ribbon"/>
</dbReference>
<keyword evidence="20 32" id="KW-0520">NAD</keyword>
<name>A0ABD0YG19_9HEMI</name>
<feature type="domain" description="BRCT" evidence="35">
    <location>
        <begin position="382"/>
        <end position="474"/>
    </location>
</feature>
<dbReference type="GO" id="GO:0005829">
    <property type="term" value="C:cytosol"/>
    <property type="evidence" value="ECO:0007669"/>
    <property type="project" value="UniProtKB-SubCell"/>
</dbReference>
<dbReference type="SUPFAM" id="SSF56399">
    <property type="entry name" value="ADP-ribosylation"/>
    <property type="match status" value="1"/>
</dbReference>
<evidence type="ECO:0000259" key="34">
    <source>
        <dbReference type="PROSITE" id="PS50064"/>
    </source>
</evidence>
<dbReference type="InterPro" id="IPR050800">
    <property type="entry name" value="ARTD/PARP"/>
</dbReference>
<keyword evidence="11 32" id="KW-0808">Transferase</keyword>
<dbReference type="Pfam" id="PF08063">
    <property type="entry name" value="Zn_ribbon_PADR1"/>
    <property type="match status" value="1"/>
</dbReference>
<dbReference type="GO" id="GO:0045087">
    <property type="term" value="P:innate immune response"/>
    <property type="evidence" value="ECO:0007669"/>
    <property type="project" value="UniProtKB-KW"/>
</dbReference>
<comment type="catalytic activity">
    <reaction evidence="27 32">
        <text>NAD(+) + (ADP-D-ribosyl)n-acceptor = nicotinamide + (ADP-D-ribosyl)n+1-acceptor + H(+).</text>
        <dbReference type="EC" id="2.4.2.30"/>
    </reaction>
</comment>
<evidence type="ECO:0000256" key="8">
    <source>
        <dbReference type="ARBA" id="ARBA00022533"/>
    </source>
</evidence>
<evidence type="ECO:0000256" key="30">
    <source>
        <dbReference type="ARBA" id="ARBA00048575"/>
    </source>
</evidence>
<dbReference type="SUPFAM" id="SSF57716">
    <property type="entry name" value="Glucocorticoid receptor-like (DNA-binding domain)"/>
    <property type="match status" value="2"/>
</dbReference>
<keyword evidence="22" id="KW-0804">Transcription</keyword>
<dbReference type="GO" id="GO:0005694">
    <property type="term" value="C:chromosome"/>
    <property type="evidence" value="ECO:0007669"/>
    <property type="project" value="UniProtKB-SubCell"/>
</dbReference>
<evidence type="ECO:0000256" key="10">
    <source>
        <dbReference type="ARBA" id="ARBA00022676"/>
    </source>
</evidence>
<dbReference type="PROSITE" id="PS50064">
    <property type="entry name" value="ZF_PARP_2"/>
    <property type="match status" value="2"/>
</dbReference>
<comment type="similarity">
    <text evidence="26">Belongs to the ARTD/PARP family.</text>
</comment>
<evidence type="ECO:0000256" key="15">
    <source>
        <dbReference type="ARBA" id="ARBA00022765"/>
    </source>
</evidence>
<dbReference type="PROSITE" id="PS52007">
    <property type="entry name" value="PADR1"/>
    <property type="match status" value="1"/>
</dbReference>
<gene>
    <name evidence="39" type="ORF">AAG570_004624</name>
</gene>
<keyword evidence="17 32" id="KW-0862">Zinc</keyword>
<dbReference type="PROSITE" id="PS51059">
    <property type="entry name" value="PARP_CATALYTIC"/>
    <property type="match status" value="1"/>
</dbReference>
<evidence type="ECO:0000256" key="12">
    <source>
        <dbReference type="ARBA" id="ARBA00022695"/>
    </source>
</evidence>
<evidence type="ECO:0000256" key="7">
    <source>
        <dbReference type="ARBA" id="ARBA00022499"/>
    </source>
</evidence>
<sequence length="997" mass="112831">MTEQELPYRAEYAKSGRASCKGCKSTIEKESLRLAVLVQSPVFDGKVPHWYHFMCFFGKQRPKSIADIAHYDSLRWEDQEKIKKKLGTEEAATSAPVASGGKKTTKRAADKAVKSALKDYTVEYAKSSRAMCRGCEVKIAKDDVRISKKDFESEGAKMYGGQERWHHVECFAKLRDSLEFWESGDKLPGFATLKKEDKDVVLKSLPKTEPKEPKDEVDGSGEPEAKKMKKENDKESEELKKQNKTFFKYRDALKELSKSELGQLFAHNHQEDPPSMEKKYDRLADLMTFGSLEKCSVCKDGQLVYRTGIGYQCTGDMTEWTKCQNKEEYPKRREFKVPEELAEKYKFLSKYKCKINKRLIPKSAKPTVTTSEKPETSGPKIERFAPFKDMVFYTLGRLSVAKANLKIKIEKLGGTLASTLKPDVIAVISTPEEVEKCDSKMETVKKMRIHVVPESYIDECTNGNAIENITKYSICSWGSDTSLNITSNLISCSNDRKWRFQFAGQFTKSVPSSVKLKLKGGNAVDPDSKLEDIAHVYVKDKDVYSVVLGRTDLQSGRNSYYKIQLLVGDKTPQCWVFRSWGRIGTTIGGSKLDPMETLQQAKSHFKAVYLDQTGNKFSNRHNFVKVPNGFYPIDIDYGDSEMIKLSENSSVESKLHKSVQSLVSMIFDVDSMKRVMMEFELDLEKMPLGKLSKSQIQKAYSVLGELQQEDVKPNVVLDASNRFYTLIPHSFGIENPPLLSTKELIQTKLEMLESLLEMEVAYGLLKQTHGEGDSDMHPLDLHYNKLNSTIEILERGTEEFTIIEKYVKNTHAETHSHYELIIEDVFKVKRPNEEKRYKPFKKLHNKKLLWHGSRVTNYAGILSQGLRIAPPEAPVTGYMFGKGIYFADMVSKSANYCNTSMDNNVGLLLLCEVALGNMYEKTQAEHVTKLPTGMHSTKGCGATSPDPNDFAEIDGVQVPFGKPVTALDTSKTSLLYNEYPFLRLRCVFIAFSISATS</sequence>
<evidence type="ECO:0000256" key="14">
    <source>
        <dbReference type="ARBA" id="ARBA00022737"/>
    </source>
</evidence>
<keyword evidence="19" id="KW-0805">Transcription regulation</keyword>
<evidence type="ECO:0000256" key="16">
    <source>
        <dbReference type="ARBA" id="ARBA00022771"/>
    </source>
</evidence>
<keyword evidence="23 32" id="KW-0539">Nucleus</keyword>
<evidence type="ECO:0000259" key="36">
    <source>
        <dbReference type="PROSITE" id="PS51059"/>
    </source>
</evidence>
<dbReference type="InterPro" id="IPR038650">
    <property type="entry name" value="PADR1_C_dom_sf"/>
</dbReference>
<dbReference type="EMBL" id="JBFDAA010000016">
    <property type="protein sequence ID" value="KAL1117298.1"/>
    <property type="molecule type" value="Genomic_DNA"/>
</dbReference>
<dbReference type="SMART" id="SM01336">
    <property type="entry name" value="zf-PARP"/>
    <property type="match status" value="2"/>
</dbReference>
<dbReference type="InterPro" id="IPR036616">
    <property type="entry name" value="Poly(ADP-ribose)pol_reg_dom_sf"/>
</dbReference>
<comment type="catalytic activity">
    <reaction evidence="30">
        <text>L-seryl-[protein] + NAD(+) = O-(ADP-D-ribosyl)-L-seryl-[protein] + nicotinamide + H(+)</text>
        <dbReference type="Rhea" id="RHEA:58232"/>
        <dbReference type="Rhea" id="RHEA-COMP:9863"/>
        <dbReference type="Rhea" id="RHEA-COMP:15091"/>
        <dbReference type="ChEBI" id="CHEBI:15378"/>
        <dbReference type="ChEBI" id="CHEBI:17154"/>
        <dbReference type="ChEBI" id="CHEBI:29999"/>
        <dbReference type="ChEBI" id="CHEBI:57540"/>
        <dbReference type="ChEBI" id="CHEBI:142556"/>
    </reaction>
    <physiologicalReaction direction="left-to-right" evidence="30">
        <dbReference type="Rhea" id="RHEA:58233"/>
    </physiologicalReaction>
</comment>
<dbReference type="InterPro" id="IPR001357">
    <property type="entry name" value="BRCT_dom"/>
</dbReference>
<keyword evidence="12" id="KW-0548">Nucleotidyltransferase</keyword>
<accession>A0ABD0YG19</accession>
<comment type="catalytic activity">
    <reaction evidence="29">
        <text>L-tyrosyl-[protein] + NAD(+) = O-(ADP-D-ribosyl)-L-tyrosyl-[protein] + nicotinamide + H(+)</text>
        <dbReference type="Rhea" id="RHEA:58236"/>
        <dbReference type="Rhea" id="RHEA-COMP:10136"/>
        <dbReference type="Rhea" id="RHEA-COMP:15092"/>
        <dbReference type="ChEBI" id="CHEBI:15378"/>
        <dbReference type="ChEBI" id="CHEBI:17154"/>
        <dbReference type="ChEBI" id="CHEBI:46858"/>
        <dbReference type="ChEBI" id="CHEBI:57540"/>
        <dbReference type="ChEBI" id="CHEBI:142557"/>
    </reaction>
    <physiologicalReaction direction="left-to-right" evidence="29">
        <dbReference type="Rhea" id="RHEA:58237"/>
    </physiologicalReaction>
</comment>
<evidence type="ECO:0000259" key="35">
    <source>
        <dbReference type="PROSITE" id="PS50172"/>
    </source>
</evidence>
<dbReference type="SMART" id="SM00773">
    <property type="entry name" value="WGR"/>
    <property type="match status" value="1"/>
</dbReference>
<evidence type="ECO:0000256" key="17">
    <source>
        <dbReference type="ARBA" id="ARBA00022833"/>
    </source>
</evidence>
<dbReference type="GO" id="GO:0006974">
    <property type="term" value="P:DNA damage response"/>
    <property type="evidence" value="ECO:0007669"/>
    <property type="project" value="UniProtKB-ARBA"/>
</dbReference>
<dbReference type="InterPro" id="IPR008893">
    <property type="entry name" value="WGR_domain"/>
</dbReference>
<dbReference type="PANTHER" id="PTHR10459">
    <property type="entry name" value="DNA LIGASE"/>
    <property type="match status" value="1"/>
</dbReference>
<comment type="caution">
    <text evidence="39">The sequence shown here is derived from an EMBL/GenBank/DDBJ whole genome shotgun (WGS) entry which is preliminary data.</text>
</comment>
<dbReference type="PANTHER" id="PTHR10459:SF112">
    <property type="entry name" value="POLY [ADP-RIBOSE] POLYMERASE 1"/>
    <property type="match status" value="1"/>
</dbReference>
<feature type="domain" description="WGR" evidence="38">
    <location>
        <begin position="533"/>
        <end position="630"/>
    </location>
</feature>
<dbReference type="PROSITE" id="PS50172">
    <property type="entry name" value="BRCT"/>
    <property type="match status" value="1"/>
</dbReference>
<dbReference type="GO" id="GO:0003950">
    <property type="term" value="F:NAD+ poly-ADP-ribosyltransferase activity"/>
    <property type="evidence" value="ECO:0007669"/>
    <property type="project" value="UniProtKB-UniRule"/>
</dbReference>
<evidence type="ECO:0000256" key="26">
    <source>
        <dbReference type="ARBA" id="ARBA00024347"/>
    </source>
</evidence>
<feature type="domain" description="PARP alpha-helical" evidence="37">
    <location>
        <begin position="652"/>
        <end position="766"/>
    </location>
</feature>
<evidence type="ECO:0000256" key="24">
    <source>
        <dbReference type="ARBA" id="ARBA00024159"/>
    </source>
</evidence>
<dbReference type="Gene3D" id="2.20.25.630">
    <property type="match status" value="1"/>
</dbReference>
<evidence type="ECO:0000256" key="21">
    <source>
        <dbReference type="ARBA" id="ARBA00023125"/>
    </source>
</evidence>
<organism evidence="39 40">
    <name type="scientific">Ranatra chinensis</name>
    <dbReference type="NCBI Taxonomy" id="642074"/>
    <lineage>
        <taxon>Eukaryota</taxon>
        <taxon>Metazoa</taxon>
        <taxon>Ecdysozoa</taxon>
        <taxon>Arthropoda</taxon>
        <taxon>Hexapoda</taxon>
        <taxon>Insecta</taxon>
        <taxon>Pterygota</taxon>
        <taxon>Neoptera</taxon>
        <taxon>Paraneoptera</taxon>
        <taxon>Hemiptera</taxon>
        <taxon>Heteroptera</taxon>
        <taxon>Panheteroptera</taxon>
        <taxon>Nepomorpha</taxon>
        <taxon>Nepidae</taxon>
        <taxon>Ranatrinae</taxon>
        <taxon>Ranatra</taxon>
    </lineage>
</organism>
<dbReference type="SMART" id="SM00292">
    <property type="entry name" value="BRCT"/>
    <property type="match status" value="1"/>
</dbReference>
<keyword evidence="9" id="KW-0399">Innate immunity</keyword>
<keyword evidence="8" id="KW-0021">Allosteric enzyme</keyword>
<evidence type="ECO:0000256" key="9">
    <source>
        <dbReference type="ARBA" id="ARBA00022588"/>
    </source>
</evidence>